<dbReference type="Pfam" id="PF04420">
    <property type="entry name" value="CHD5"/>
    <property type="match status" value="1"/>
</dbReference>
<comment type="subcellular location">
    <subcellularLocation>
        <location evidence="1">Endoplasmic reticulum membrane</location>
    </subcellularLocation>
</comment>
<feature type="coiled-coil region" evidence="7">
    <location>
        <begin position="36"/>
        <end position="92"/>
    </location>
</feature>
<evidence type="ECO:0000313" key="10">
    <source>
        <dbReference type="EMBL" id="CAA7403452.1"/>
    </source>
</evidence>
<comment type="similarity">
    <text evidence="2">Belongs to the WRB/GET1 family.</text>
</comment>
<dbReference type="EMBL" id="LR746273">
    <property type="protein sequence ID" value="CAA7403452.1"/>
    <property type="molecule type" value="Genomic_DNA"/>
</dbReference>
<protein>
    <submittedName>
        <fullName evidence="9">Uncharacterized protein</fullName>
    </submittedName>
</protein>
<dbReference type="AlphaFoldDB" id="A0A7I8J987"/>
<gene>
    <name evidence="9" type="ORF">SI7747_10013047</name>
    <name evidence="10" type="ORF">SI8410_10014130</name>
</gene>
<dbReference type="GO" id="GO:0043529">
    <property type="term" value="C:GET complex"/>
    <property type="evidence" value="ECO:0007669"/>
    <property type="project" value="TreeGrafter"/>
</dbReference>
<dbReference type="GO" id="GO:0005789">
    <property type="term" value="C:endoplasmic reticulum membrane"/>
    <property type="evidence" value="ECO:0007669"/>
    <property type="project" value="UniProtKB-SubCell"/>
</dbReference>
<evidence type="ECO:0000313" key="11">
    <source>
        <dbReference type="Proteomes" id="UP000663760"/>
    </source>
</evidence>
<keyword evidence="4" id="KW-0256">Endoplasmic reticulum</keyword>
<organism evidence="9">
    <name type="scientific">Spirodela intermedia</name>
    <name type="common">Intermediate duckweed</name>
    <dbReference type="NCBI Taxonomy" id="51605"/>
    <lineage>
        <taxon>Eukaryota</taxon>
        <taxon>Viridiplantae</taxon>
        <taxon>Streptophyta</taxon>
        <taxon>Embryophyta</taxon>
        <taxon>Tracheophyta</taxon>
        <taxon>Spermatophyta</taxon>
        <taxon>Magnoliopsida</taxon>
        <taxon>Liliopsida</taxon>
        <taxon>Araceae</taxon>
        <taxon>Lemnoideae</taxon>
        <taxon>Spirodela</taxon>
    </lineage>
</organism>
<dbReference type="EMBL" id="LR743597">
    <property type="protein sequence ID" value="CAA2627394.1"/>
    <property type="molecule type" value="Genomic_DNA"/>
</dbReference>
<evidence type="ECO:0000256" key="4">
    <source>
        <dbReference type="ARBA" id="ARBA00022824"/>
    </source>
</evidence>
<dbReference type="GO" id="GO:0043495">
    <property type="term" value="F:protein-membrane adaptor activity"/>
    <property type="evidence" value="ECO:0007669"/>
    <property type="project" value="TreeGrafter"/>
</dbReference>
<keyword evidence="7" id="KW-0175">Coiled coil</keyword>
<reference evidence="9" key="1">
    <citation type="submission" date="2019-12" db="EMBL/GenBank/DDBJ databases">
        <authorList>
            <person name="Scholz U."/>
            <person name="Mascher M."/>
            <person name="Fiebig A."/>
        </authorList>
    </citation>
    <scope>NUCLEOTIDE SEQUENCE</scope>
</reference>
<evidence type="ECO:0000313" key="9">
    <source>
        <dbReference type="EMBL" id="CAA2627394.1"/>
    </source>
</evidence>
<evidence type="ECO:0000256" key="2">
    <source>
        <dbReference type="ARBA" id="ARBA00010799"/>
    </source>
</evidence>
<evidence type="ECO:0000256" key="3">
    <source>
        <dbReference type="ARBA" id="ARBA00022692"/>
    </source>
</evidence>
<accession>A0A7I8J987</accession>
<dbReference type="GO" id="GO:0071816">
    <property type="term" value="P:tail-anchored membrane protein insertion into ER membrane"/>
    <property type="evidence" value="ECO:0007669"/>
    <property type="project" value="InterPro"/>
</dbReference>
<keyword evidence="6 8" id="KW-0472">Membrane</keyword>
<evidence type="ECO:0000256" key="6">
    <source>
        <dbReference type="ARBA" id="ARBA00023136"/>
    </source>
</evidence>
<dbReference type="PANTHER" id="PTHR42650:SF1">
    <property type="entry name" value="GUIDED ENTRY OF TAIL-ANCHORED PROTEINS FACTOR 1"/>
    <property type="match status" value="1"/>
</dbReference>
<dbReference type="InterPro" id="IPR028945">
    <property type="entry name" value="Get1"/>
</dbReference>
<name>A0A7I8J987_SPIIN</name>
<keyword evidence="3 8" id="KW-0812">Transmembrane</keyword>
<dbReference type="PANTHER" id="PTHR42650">
    <property type="entry name" value="TAIL-ANCHORED PROTEIN INSERTION RECEPTOR WRB"/>
    <property type="match status" value="1"/>
</dbReference>
<keyword evidence="11" id="KW-1185">Reference proteome</keyword>
<feature type="transmembrane region" description="Helical" evidence="8">
    <location>
        <begin position="104"/>
        <end position="124"/>
    </location>
</feature>
<proteinExistence type="inferred from homology"/>
<evidence type="ECO:0000256" key="7">
    <source>
        <dbReference type="SAM" id="Coils"/>
    </source>
</evidence>
<feature type="transmembrane region" description="Helical" evidence="8">
    <location>
        <begin position="12"/>
        <end position="29"/>
    </location>
</feature>
<evidence type="ECO:0000256" key="1">
    <source>
        <dbReference type="ARBA" id="ARBA00004586"/>
    </source>
</evidence>
<sequence length="182" mass="20714">MGDGALEDGRLLSPWPTAIFLLVGILQLIDRFIGRLKKKESRTAEENQLIEEIKELLKQASLLSTPSSFAHAAKLQRMAAAKQKELVKIQQENKKNKRVSYDSCARAFMLLKVIIYLGLSWWFWGVPIAEVPRQFLQPLGRMLSWRAADPATDVIKVGIIPWLVLTNRVSKFLSQKLPDLFL</sequence>
<dbReference type="Proteomes" id="UP000663760">
    <property type="component" value="Chromosome 10"/>
</dbReference>
<evidence type="ECO:0000256" key="5">
    <source>
        <dbReference type="ARBA" id="ARBA00022989"/>
    </source>
</evidence>
<evidence type="ECO:0000256" key="8">
    <source>
        <dbReference type="SAM" id="Phobius"/>
    </source>
</evidence>
<dbReference type="OrthoDB" id="512018at2759"/>
<keyword evidence="5 8" id="KW-1133">Transmembrane helix</keyword>